<comment type="caution">
    <text evidence="2">The sequence shown here is derived from an EMBL/GenBank/DDBJ whole genome shotgun (WGS) entry which is preliminary data.</text>
</comment>
<reference evidence="2 3" key="1">
    <citation type="journal article" date="2014" name="Antonie Van Leeuwenhoek">
        <title>Roseivivax atlanticus sp. nov., isolated from surface seawater of the Atlantic Ocean.</title>
        <authorList>
            <person name="Li G."/>
            <person name="Lai Q."/>
            <person name="Liu X."/>
            <person name="Sun F."/>
            <person name="Shao Z."/>
        </authorList>
    </citation>
    <scope>NUCLEOTIDE SEQUENCE [LARGE SCALE GENOMIC DNA]</scope>
    <source>
        <strain evidence="2 3">22II-s10s</strain>
    </source>
</reference>
<dbReference type="AlphaFoldDB" id="W4HG11"/>
<dbReference type="RefSeq" id="WP_043847174.1">
    <property type="nucleotide sequence ID" value="NZ_AQQW01000021.1"/>
</dbReference>
<gene>
    <name evidence="2" type="ORF">ATO8_19949</name>
</gene>
<evidence type="ECO:0000313" key="2">
    <source>
        <dbReference type="EMBL" id="ETW10905.1"/>
    </source>
</evidence>
<dbReference type="EMBL" id="AQQW01000021">
    <property type="protein sequence ID" value="ETW10905.1"/>
    <property type="molecule type" value="Genomic_DNA"/>
</dbReference>
<evidence type="ECO:0000313" key="3">
    <source>
        <dbReference type="Proteomes" id="UP000019063"/>
    </source>
</evidence>
<sequence>MTKKREAVVPPPRDPKPAVPATSAVTEGERTPLNLRVTTDRVIYLRKLAATTGRKQYELLERAIDLLREEAGEV</sequence>
<keyword evidence="3" id="KW-1185">Reference proteome</keyword>
<dbReference type="Proteomes" id="UP000019063">
    <property type="component" value="Unassembled WGS sequence"/>
</dbReference>
<dbReference type="STRING" id="1379903.ATO8_19949"/>
<organism evidence="2 3">
    <name type="scientific">Roseivivax marinus</name>
    <dbReference type="NCBI Taxonomy" id="1379903"/>
    <lineage>
        <taxon>Bacteria</taxon>
        <taxon>Pseudomonadati</taxon>
        <taxon>Pseudomonadota</taxon>
        <taxon>Alphaproteobacteria</taxon>
        <taxon>Rhodobacterales</taxon>
        <taxon>Roseobacteraceae</taxon>
        <taxon>Roseivivax</taxon>
    </lineage>
</organism>
<protein>
    <submittedName>
        <fullName evidence="2">Uncharacterized protein</fullName>
    </submittedName>
</protein>
<feature type="region of interest" description="Disordered" evidence="1">
    <location>
        <begin position="1"/>
        <end position="30"/>
    </location>
</feature>
<evidence type="ECO:0000256" key="1">
    <source>
        <dbReference type="SAM" id="MobiDB-lite"/>
    </source>
</evidence>
<name>W4HG11_9RHOB</name>
<accession>W4HG11</accession>
<proteinExistence type="predicted"/>